<dbReference type="InterPro" id="IPR004441">
    <property type="entry name" value="rRNA_MeTrfase_TrmH"/>
</dbReference>
<dbReference type="FunFam" id="3.40.1280.10:FF:000008">
    <property type="entry name" value="Group 3 RNA methyltransferase TrmH"/>
    <property type="match status" value="1"/>
</dbReference>
<name>A0A077ZJQ4_TRITR</name>
<feature type="non-terminal residue" evidence="6">
    <location>
        <position position="402"/>
    </location>
</feature>
<dbReference type="Pfam" id="PF00588">
    <property type="entry name" value="SpoU_methylase"/>
    <property type="match status" value="1"/>
</dbReference>
<evidence type="ECO:0000256" key="4">
    <source>
        <dbReference type="SAM" id="MobiDB-lite"/>
    </source>
</evidence>
<keyword evidence="2 6" id="KW-0489">Methyltransferase</keyword>
<feature type="domain" description="RNA 2-O ribose methyltransferase substrate binding" evidence="5">
    <location>
        <begin position="38"/>
        <end position="112"/>
    </location>
</feature>
<feature type="region of interest" description="Disordered" evidence="4">
    <location>
        <begin position="1"/>
        <end position="33"/>
    </location>
</feature>
<protein>
    <submittedName>
        <fullName evidence="6">NYN YacP and SpoU methylase and SpoU sub bind dom ain containing protein</fullName>
    </submittedName>
</protein>
<organism evidence="6 7">
    <name type="scientific">Trichuris trichiura</name>
    <name type="common">Whipworm</name>
    <name type="synonym">Trichocephalus trichiurus</name>
    <dbReference type="NCBI Taxonomy" id="36087"/>
    <lineage>
        <taxon>Eukaryota</taxon>
        <taxon>Metazoa</taxon>
        <taxon>Ecdysozoa</taxon>
        <taxon>Nematoda</taxon>
        <taxon>Enoplea</taxon>
        <taxon>Dorylaimia</taxon>
        <taxon>Trichinellida</taxon>
        <taxon>Trichuridae</taxon>
        <taxon>Trichuris</taxon>
    </lineage>
</organism>
<dbReference type="Pfam" id="PF05991">
    <property type="entry name" value="NYN_YacP"/>
    <property type="match status" value="1"/>
</dbReference>
<evidence type="ECO:0000313" key="6">
    <source>
        <dbReference type="EMBL" id="CDW59903.1"/>
    </source>
</evidence>
<feature type="compositionally biased region" description="Basic and acidic residues" evidence="4">
    <location>
        <begin position="1"/>
        <end position="29"/>
    </location>
</feature>
<evidence type="ECO:0000256" key="1">
    <source>
        <dbReference type="ARBA" id="ARBA00007228"/>
    </source>
</evidence>
<dbReference type="GO" id="GO:0008173">
    <property type="term" value="F:RNA methyltransferase activity"/>
    <property type="evidence" value="ECO:0007669"/>
    <property type="project" value="InterPro"/>
</dbReference>
<dbReference type="InterPro" id="IPR013123">
    <property type="entry name" value="SpoU_subst-bd"/>
</dbReference>
<dbReference type="AlphaFoldDB" id="A0A077ZJQ4"/>
<dbReference type="InterPro" id="IPR029064">
    <property type="entry name" value="Ribosomal_eL30-like_sf"/>
</dbReference>
<dbReference type="GO" id="GO:0006396">
    <property type="term" value="P:RNA processing"/>
    <property type="evidence" value="ECO:0007669"/>
    <property type="project" value="InterPro"/>
</dbReference>
<gene>
    <name evidence="6" type="ORF">TTRE_0000824801</name>
</gene>
<proteinExistence type="inferred from homology"/>
<dbReference type="SMART" id="SM00967">
    <property type="entry name" value="SpoU_sub_bind"/>
    <property type="match status" value="1"/>
</dbReference>
<keyword evidence="7" id="KW-1185">Reference proteome</keyword>
<dbReference type="PANTHER" id="PTHR46429">
    <property type="entry name" value="23S RRNA (GUANOSINE-2'-O-)-METHYLTRANSFERASE RLMB"/>
    <property type="match status" value="1"/>
</dbReference>
<dbReference type="InterPro" id="IPR010298">
    <property type="entry name" value="YacP-like"/>
</dbReference>
<dbReference type="GO" id="GO:0003723">
    <property type="term" value="F:RNA binding"/>
    <property type="evidence" value="ECO:0007669"/>
    <property type="project" value="InterPro"/>
</dbReference>
<dbReference type="Gene3D" id="3.30.1330.30">
    <property type="match status" value="1"/>
</dbReference>
<comment type="similarity">
    <text evidence="1">Belongs to the class IV-like SAM-binding methyltransferase superfamily. RNA methyltransferase TrmH family.</text>
</comment>
<reference evidence="6" key="2">
    <citation type="submission" date="2014-03" db="EMBL/GenBank/DDBJ databases">
        <title>The whipworm genome and dual-species transcriptomics of an intimate host-pathogen interaction.</title>
        <authorList>
            <person name="Foth B.J."/>
            <person name="Tsai I.J."/>
            <person name="Reid A.J."/>
            <person name="Bancroft A.J."/>
            <person name="Nichol S."/>
            <person name="Tracey A."/>
            <person name="Holroyd N."/>
            <person name="Cotton J.A."/>
            <person name="Stanley E.J."/>
            <person name="Zarowiecki M."/>
            <person name="Liu J.Z."/>
            <person name="Huckvale T."/>
            <person name="Cooper P.J."/>
            <person name="Grencis R.K."/>
            <person name="Berriman M."/>
        </authorList>
    </citation>
    <scope>NUCLEOTIDE SEQUENCE [LARGE SCALE GENOMIC DNA]</scope>
</reference>
<keyword evidence="3" id="KW-0808">Transferase</keyword>
<dbReference type="GO" id="GO:0005829">
    <property type="term" value="C:cytosol"/>
    <property type="evidence" value="ECO:0007669"/>
    <property type="project" value="TreeGrafter"/>
</dbReference>
<dbReference type="Proteomes" id="UP000030665">
    <property type="component" value="Unassembled WGS sequence"/>
</dbReference>
<dbReference type="NCBIfam" id="TIGR00186">
    <property type="entry name" value="rRNA_methyl_3"/>
    <property type="match status" value="1"/>
</dbReference>
<dbReference type="CDD" id="cd10912">
    <property type="entry name" value="PIN_YacP-like"/>
    <property type="match status" value="1"/>
</dbReference>
<dbReference type="InterPro" id="IPR029028">
    <property type="entry name" value="Alpha/beta_knot_MTases"/>
</dbReference>
<dbReference type="PANTHER" id="PTHR46429:SF1">
    <property type="entry name" value="23S RRNA (GUANOSINE-2'-O-)-METHYLTRANSFERASE RLMB"/>
    <property type="match status" value="1"/>
</dbReference>
<dbReference type="Gene3D" id="3.40.1280.10">
    <property type="match status" value="1"/>
</dbReference>
<dbReference type="CDD" id="cd18103">
    <property type="entry name" value="SpoU-like_RlmB"/>
    <property type="match status" value="1"/>
</dbReference>
<evidence type="ECO:0000313" key="7">
    <source>
        <dbReference type="Proteomes" id="UP000030665"/>
    </source>
</evidence>
<dbReference type="OrthoDB" id="270651at2759"/>
<dbReference type="InterPro" id="IPR001537">
    <property type="entry name" value="SpoU_MeTrfase"/>
</dbReference>
<dbReference type="InterPro" id="IPR029026">
    <property type="entry name" value="tRNA_m1G_MTases_N"/>
</dbReference>
<evidence type="ECO:0000259" key="5">
    <source>
        <dbReference type="SMART" id="SM00967"/>
    </source>
</evidence>
<accession>A0A077ZJQ4</accession>
<dbReference type="STRING" id="36087.A0A077ZJQ4"/>
<dbReference type="Pfam" id="PF08032">
    <property type="entry name" value="SpoU_sub_bind"/>
    <property type="match status" value="1"/>
</dbReference>
<sequence length="402" mass="44777">MKDKKQRRGNDRRNQRKNDRSKDRRKETETVETEENNFVFGHHASVEALQAGRGNKLFMQEDARGDKIEQLKALAKEQAVPVKWVPKQKLDTLSDGGVHQGIVLGITPYEYLTLEDLLAKNTSEAAPFLLILDSLEDPHNFGSILRTADASGVSGVIIPKHRSVGITPVVTKASTGAVEYVPIARVTNLAQSIKQLKDAGYWIFGTDMEGTDYRQWKVEGPIALIIGNEGKGVSAGLKKEVDEMLTIPMTGHVQSLNAGVAAGLLMQLLIVDGYNMIGAWPELTALKNQERLEEAREALLFRLSNYAKYQGLETIVVFDAQFVPGITQSYQKYQLTVVFTKEDETADSYIERIAGELNDRLTQLSGFQSKILFLKGQIYMYFLGIDIGKRTHVASIMNEEGK</sequence>
<dbReference type="EMBL" id="HG806780">
    <property type="protein sequence ID" value="CDW59903.1"/>
    <property type="molecule type" value="Genomic_DNA"/>
</dbReference>
<dbReference type="SUPFAM" id="SSF55315">
    <property type="entry name" value="L30e-like"/>
    <property type="match status" value="1"/>
</dbReference>
<reference evidence="6" key="1">
    <citation type="submission" date="2014-01" db="EMBL/GenBank/DDBJ databases">
        <authorList>
            <person name="Aslett M."/>
        </authorList>
    </citation>
    <scope>NUCLEOTIDE SEQUENCE</scope>
</reference>
<dbReference type="SUPFAM" id="SSF75217">
    <property type="entry name" value="alpha/beta knot"/>
    <property type="match status" value="1"/>
</dbReference>
<evidence type="ECO:0000256" key="2">
    <source>
        <dbReference type="ARBA" id="ARBA00022603"/>
    </source>
</evidence>
<dbReference type="GO" id="GO:0032259">
    <property type="term" value="P:methylation"/>
    <property type="evidence" value="ECO:0007669"/>
    <property type="project" value="UniProtKB-KW"/>
</dbReference>
<evidence type="ECO:0000256" key="3">
    <source>
        <dbReference type="ARBA" id="ARBA00022679"/>
    </source>
</evidence>